<dbReference type="InterPro" id="IPR051325">
    <property type="entry name" value="Nudix_hydrolase_domain"/>
</dbReference>
<keyword evidence="5" id="KW-1185">Reference proteome</keyword>
<dbReference type="Proteomes" id="UP000747110">
    <property type="component" value="Unassembled WGS sequence"/>
</dbReference>
<dbReference type="PANTHER" id="PTHR21340:SF0">
    <property type="entry name" value="BIS(5'-NUCLEOSYL)-TETRAPHOSPHATASE [ASYMMETRICAL]"/>
    <property type="match status" value="1"/>
</dbReference>
<evidence type="ECO:0000313" key="3">
    <source>
        <dbReference type="EMBL" id="GIL93439.1"/>
    </source>
</evidence>
<evidence type="ECO:0000313" key="5">
    <source>
        <dbReference type="Proteomes" id="UP000747110"/>
    </source>
</evidence>
<feature type="domain" description="Nudix hydrolase" evidence="2">
    <location>
        <begin position="217"/>
        <end position="389"/>
    </location>
</feature>
<dbReference type="InterPro" id="IPR015797">
    <property type="entry name" value="NUDIX_hydrolase-like_dom_sf"/>
</dbReference>
<reference evidence="3" key="1">
    <citation type="journal article" date="2021" name="Proc. Natl. Acad. Sci. U.S.A.">
        <title>Three genomes in the algal genus Volvox reveal the fate of a haploid sex-determining region after a transition to homothallism.</title>
        <authorList>
            <person name="Yamamoto K."/>
            <person name="Hamaji T."/>
            <person name="Kawai-Toyooka H."/>
            <person name="Matsuzaki R."/>
            <person name="Takahashi F."/>
            <person name="Nishimura Y."/>
            <person name="Kawachi M."/>
            <person name="Noguchi H."/>
            <person name="Minakuchi Y."/>
            <person name="Umen J.G."/>
            <person name="Toyoda A."/>
            <person name="Nozaki H."/>
        </authorList>
    </citation>
    <scope>NUCLEOTIDE SEQUENCE</scope>
    <source>
        <strain evidence="4">NIES-3785</strain>
        <strain evidence="3">NIES-3786</strain>
    </source>
</reference>
<dbReference type="InterPro" id="IPR020084">
    <property type="entry name" value="NUDIX_hydrolase_CS"/>
</dbReference>
<dbReference type="Proteomes" id="UP000722791">
    <property type="component" value="Unassembled WGS sequence"/>
</dbReference>
<dbReference type="Gene3D" id="3.90.79.10">
    <property type="entry name" value="Nucleoside Triphosphate Pyrophosphohydrolase"/>
    <property type="match status" value="1"/>
</dbReference>
<evidence type="ECO:0000313" key="4">
    <source>
        <dbReference type="EMBL" id="GIM08734.1"/>
    </source>
</evidence>
<dbReference type="GO" id="GO:0006754">
    <property type="term" value="P:ATP biosynthetic process"/>
    <property type="evidence" value="ECO:0007669"/>
    <property type="project" value="TreeGrafter"/>
</dbReference>
<dbReference type="GO" id="GO:0006167">
    <property type="term" value="P:AMP biosynthetic process"/>
    <property type="evidence" value="ECO:0007669"/>
    <property type="project" value="TreeGrafter"/>
</dbReference>
<organism evidence="3 5">
    <name type="scientific">Volvox reticuliferus</name>
    <dbReference type="NCBI Taxonomy" id="1737510"/>
    <lineage>
        <taxon>Eukaryota</taxon>
        <taxon>Viridiplantae</taxon>
        <taxon>Chlorophyta</taxon>
        <taxon>core chlorophytes</taxon>
        <taxon>Chlorophyceae</taxon>
        <taxon>CS clade</taxon>
        <taxon>Chlamydomonadales</taxon>
        <taxon>Volvocaceae</taxon>
        <taxon>Volvox</taxon>
    </lineage>
</organism>
<dbReference type="AlphaFoldDB" id="A0A8J4D494"/>
<name>A0A8J4D494_9CHLO</name>
<dbReference type="EMBL" id="BNCQ01000028">
    <property type="protein sequence ID" value="GIM08734.1"/>
    <property type="molecule type" value="Genomic_DNA"/>
</dbReference>
<comment type="caution">
    <text evidence="3">The sequence shown here is derived from an EMBL/GenBank/DDBJ whole genome shotgun (WGS) entry which is preliminary data.</text>
</comment>
<protein>
    <recommendedName>
        <fullName evidence="2">Nudix hydrolase domain-containing protein</fullName>
    </recommendedName>
</protein>
<dbReference type="InterPro" id="IPR000086">
    <property type="entry name" value="NUDIX_hydrolase_dom"/>
</dbReference>
<accession>A0A8J4D494</accession>
<dbReference type="CDD" id="cd02883">
    <property type="entry name" value="NUDIX_Hydrolase"/>
    <property type="match status" value="1"/>
</dbReference>
<gene>
    <name evidence="3" type="ORF">Vretifemale_20844</name>
    <name evidence="4" type="ORF">Vretimale_12727</name>
</gene>
<dbReference type="OrthoDB" id="447842at2759"/>
<evidence type="ECO:0000259" key="2">
    <source>
        <dbReference type="PROSITE" id="PS51462"/>
    </source>
</evidence>
<dbReference type="PROSITE" id="PS51462">
    <property type="entry name" value="NUDIX"/>
    <property type="match status" value="1"/>
</dbReference>
<sequence length="413" mass="45534">MITCSVNYKAPLHKCIPNASSLEFNRKGRASSVVMAGFVHGLSVHGPSVVATKKMGEMFSRRLSEDLTCLITWVNENPKRNLLTAVVAEPTWDYRLITALRTLGRTCYIIVWHSDATEDGIARIQAFQSGANMVTNNPEHLHEALQRVTSIHGNGDLSCPWCGLGGFSEHELWRHQPLYHIYEPDKLDSPCPACHKRTSRLTRHINLYHGPTQLVDERTGVFALAVVRRPEDGKFLMVQERYGEGYWLPGGGVDTGESLRQGAMREAWEEAGADIVVTGILTVESLHRGLWRRVIFLAEPVPFLANRDNGGEAAADPALTISDTDPAAVRAASSFAAADAAGSLRHRYRCKTLPDVESAGACWVAVEELEALPLRSTSEPLTWIPWVANGGRVLPLNPEAVPEVARTFPDFQL</sequence>
<evidence type="ECO:0000256" key="1">
    <source>
        <dbReference type="ARBA" id="ARBA00022801"/>
    </source>
</evidence>
<dbReference type="SUPFAM" id="SSF55811">
    <property type="entry name" value="Nudix"/>
    <property type="match status" value="1"/>
</dbReference>
<dbReference type="PANTHER" id="PTHR21340">
    <property type="entry name" value="DIADENOSINE 5,5-P1,P4-TETRAPHOSPHATE PYROPHOSPHOHYDROLASE MUTT"/>
    <property type="match status" value="1"/>
</dbReference>
<proteinExistence type="predicted"/>
<keyword evidence="1" id="KW-0378">Hydrolase</keyword>
<dbReference type="PROSITE" id="PS00893">
    <property type="entry name" value="NUDIX_BOX"/>
    <property type="match status" value="1"/>
</dbReference>
<dbReference type="GO" id="GO:0004081">
    <property type="term" value="F:bis(5'-nucleosyl)-tetraphosphatase (asymmetrical) activity"/>
    <property type="evidence" value="ECO:0007669"/>
    <property type="project" value="TreeGrafter"/>
</dbReference>
<dbReference type="Pfam" id="PF00293">
    <property type="entry name" value="NUDIX"/>
    <property type="match status" value="1"/>
</dbReference>
<dbReference type="EMBL" id="BNCP01000101">
    <property type="protein sequence ID" value="GIL93439.1"/>
    <property type="molecule type" value="Genomic_DNA"/>
</dbReference>